<feature type="transmembrane region" description="Helical" evidence="4">
    <location>
        <begin position="183"/>
        <end position="206"/>
    </location>
</feature>
<dbReference type="HOGENOM" id="CLU_000445_107_27_7"/>
<dbReference type="PRINTS" id="PR00260">
    <property type="entry name" value="CHEMTRNSDUCR"/>
</dbReference>
<dbReference type="SUPFAM" id="SSF58104">
    <property type="entry name" value="Methyl-accepting chemotaxis protein (MCP) signaling domain"/>
    <property type="match status" value="1"/>
</dbReference>
<evidence type="ECO:0000256" key="4">
    <source>
        <dbReference type="SAM" id="Phobius"/>
    </source>
</evidence>
<evidence type="ECO:0000256" key="2">
    <source>
        <dbReference type="ARBA" id="ARBA00029447"/>
    </source>
</evidence>
<proteinExistence type="inferred from homology"/>
<keyword evidence="4" id="KW-1133">Transmembrane helix</keyword>
<dbReference type="InterPro" id="IPR007891">
    <property type="entry name" value="CHASE3"/>
</dbReference>
<dbReference type="PROSITE" id="PS50111">
    <property type="entry name" value="CHEMOTAXIS_TRANSDUC_2"/>
    <property type="match status" value="1"/>
</dbReference>
<dbReference type="Pfam" id="PF00015">
    <property type="entry name" value="MCPsignal"/>
    <property type="match status" value="1"/>
</dbReference>
<dbReference type="SMART" id="SM00283">
    <property type="entry name" value="MA"/>
    <property type="match status" value="1"/>
</dbReference>
<dbReference type="Pfam" id="PF05227">
    <property type="entry name" value="CHASE3"/>
    <property type="match status" value="1"/>
</dbReference>
<dbReference type="PANTHER" id="PTHR32089">
    <property type="entry name" value="METHYL-ACCEPTING CHEMOTAXIS PROTEIN MCPB"/>
    <property type="match status" value="1"/>
</dbReference>
<evidence type="ECO:0000256" key="3">
    <source>
        <dbReference type="PROSITE-ProRule" id="PRU00284"/>
    </source>
</evidence>
<dbReference type="GO" id="GO:0016020">
    <property type="term" value="C:membrane"/>
    <property type="evidence" value="ECO:0007669"/>
    <property type="project" value="InterPro"/>
</dbReference>
<evidence type="ECO:0000259" key="5">
    <source>
        <dbReference type="PROSITE" id="PS50111"/>
    </source>
</evidence>
<dbReference type="AlphaFoldDB" id="C6DZA0"/>
<dbReference type="eggNOG" id="COG0840">
    <property type="taxonomic scope" value="Bacteria"/>
</dbReference>
<evidence type="ECO:0000256" key="1">
    <source>
        <dbReference type="ARBA" id="ARBA00023224"/>
    </source>
</evidence>
<dbReference type="KEGG" id="gem:GM21_2360"/>
<keyword evidence="4" id="KW-0472">Membrane</keyword>
<feature type="domain" description="Methyl-accepting transducer" evidence="5">
    <location>
        <begin position="216"/>
        <end position="452"/>
    </location>
</feature>
<dbReference type="OrthoDB" id="9791237at2"/>
<feature type="transmembrane region" description="Helical" evidence="4">
    <location>
        <begin position="12"/>
        <end position="31"/>
    </location>
</feature>
<dbReference type="Gene3D" id="1.10.287.950">
    <property type="entry name" value="Methyl-accepting chemotaxis protein"/>
    <property type="match status" value="1"/>
</dbReference>
<organism evidence="6">
    <name type="scientific">Geobacter sp. (strain M21)</name>
    <dbReference type="NCBI Taxonomy" id="443144"/>
    <lineage>
        <taxon>Bacteria</taxon>
        <taxon>Pseudomonadati</taxon>
        <taxon>Thermodesulfobacteriota</taxon>
        <taxon>Desulfuromonadia</taxon>
        <taxon>Geobacterales</taxon>
        <taxon>Geobacteraceae</taxon>
        <taxon>Geobacter</taxon>
    </lineage>
</organism>
<protein>
    <submittedName>
        <fullName evidence="6">Methyl-accepting chemotaxis sensory transducer</fullName>
    </submittedName>
</protein>
<reference evidence="6" key="1">
    <citation type="submission" date="2009-07" db="EMBL/GenBank/DDBJ databases">
        <title>Complete sequence of Geobacter sp. M21.</title>
        <authorList>
            <consortium name="US DOE Joint Genome Institute"/>
            <person name="Lucas S."/>
            <person name="Copeland A."/>
            <person name="Lapidus A."/>
            <person name="Glavina del Rio T."/>
            <person name="Dalin E."/>
            <person name="Tice H."/>
            <person name="Bruce D."/>
            <person name="Goodwin L."/>
            <person name="Pitluck S."/>
            <person name="Saunders E."/>
            <person name="Brettin T."/>
            <person name="Detter J.C."/>
            <person name="Han C."/>
            <person name="Larimer F."/>
            <person name="Land M."/>
            <person name="Hauser L."/>
            <person name="Kyrpides N."/>
            <person name="Ovchinnikova G."/>
            <person name="Lovley D."/>
        </authorList>
    </citation>
    <scope>NUCLEOTIDE SEQUENCE [LARGE SCALE GENOMIC DNA]</scope>
    <source>
        <strain evidence="6">M21</strain>
    </source>
</reference>
<name>C6DZA0_GEOSM</name>
<dbReference type="InterPro" id="IPR004090">
    <property type="entry name" value="Chemotax_Me-accpt_rcpt"/>
</dbReference>
<keyword evidence="1 3" id="KW-0807">Transducer</keyword>
<dbReference type="PANTHER" id="PTHR32089:SF112">
    <property type="entry name" value="LYSOZYME-LIKE PROTEIN-RELATED"/>
    <property type="match status" value="1"/>
</dbReference>
<comment type="similarity">
    <text evidence="2">Belongs to the methyl-accepting chemotaxis (MCP) protein family.</text>
</comment>
<dbReference type="InterPro" id="IPR004089">
    <property type="entry name" value="MCPsignal_dom"/>
</dbReference>
<dbReference type="EMBL" id="CP001661">
    <property type="protein sequence ID" value="ACT18408.1"/>
    <property type="molecule type" value="Genomic_DNA"/>
</dbReference>
<gene>
    <name evidence="6" type="ordered locus">GM21_2360</name>
</gene>
<dbReference type="GO" id="GO:0004888">
    <property type="term" value="F:transmembrane signaling receptor activity"/>
    <property type="evidence" value="ECO:0007669"/>
    <property type="project" value="InterPro"/>
</dbReference>
<sequence>MFKNLRLKYSILLGYAIPLLLMLAVSIMVYANIRKVQEQSRVVAAKNQSVEAFDHFTQNLSEMQSTSRAYLLYKNEGSLKEFDEEVKRYSVLADSLKRLVMDSKEREILHKILDTANSYRENAIGLVALGKQGRTQESIERYQKGETKNLLAELHRLVEDFQERENQVKEHSEQMAQDAMKTLVYALVLGILAALVVALATGIWIASRISQFIKEAVSSASSTSTEIAATITQQEATANKQAAMVNETTATMEEMSVSAQQSAQQAAAAAELAKEASSLAGEGTEAVRETIEAMESLKMKVGTISEQILSLSEQTGQIGIIAELLKDLSVQINMLALNAAVEAARAGEHGKGFAVVAAEVRKLSVESKKSAEQAKTIVLGIQKATDTTIMKTEEGTRNIESVTEVAQRVNELFDRLSSSTGLAYQNAQQVVLNVREQSTAITQVGEAANNINAGARETAAGITQTKIGIENLNEATAKLMRLV</sequence>
<dbReference type="STRING" id="443144.GM21_2360"/>
<evidence type="ECO:0000313" key="6">
    <source>
        <dbReference type="EMBL" id="ACT18408.1"/>
    </source>
</evidence>
<dbReference type="GO" id="GO:0007165">
    <property type="term" value="P:signal transduction"/>
    <property type="evidence" value="ECO:0007669"/>
    <property type="project" value="UniProtKB-KW"/>
</dbReference>
<keyword evidence="4" id="KW-0812">Transmembrane</keyword>
<accession>C6DZA0</accession>
<dbReference type="GO" id="GO:0006935">
    <property type="term" value="P:chemotaxis"/>
    <property type="evidence" value="ECO:0007669"/>
    <property type="project" value="InterPro"/>
</dbReference>